<reference evidence="5" key="1">
    <citation type="submission" date="2019-07" db="EMBL/GenBank/DDBJ databases">
        <title>Annotation for the trematode Paragonimus miyazaki's.</title>
        <authorList>
            <person name="Choi Y.-J."/>
        </authorList>
    </citation>
    <scope>NUCLEOTIDE SEQUENCE</scope>
    <source>
        <strain evidence="5">Japan</strain>
    </source>
</reference>
<evidence type="ECO:0000313" key="6">
    <source>
        <dbReference type="Proteomes" id="UP000822476"/>
    </source>
</evidence>
<dbReference type="InterPro" id="IPR045862">
    <property type="entry name" value="Trf4-like"/>
</dbReference>
<dbReference type="GO" id="GO:1990817">
    <property type="term" value="F:poly(A) RNA polymerase activity"/>
    <property type="evidence" value="ECO:0007669"/>
    <property type="project" value="InterPro"/>
</dbReference>
<dbReference type="GO" id="GO:0046872">
    <property type="term" value="F:metal ion binding"/>
    <property type="evidence" value="ECO:0007669"/>
    <property type="project" value="UniProtKB-KW"/>
</dbReference>
<dbReference type="PANTHER" id="PTHR23092">
    <property type="entry name" value="POLY(A) RNA POLYMERASE"/>
    <property type="match status" value="1"/>
</dbReference>
<dbReference type="Gene3D" id="1.10.1410.10">
    <property type="match status" value="1"/>
</dbReference>
<dbReference type="GO" id="GO:0031499">
    <property type="term" value="C:TRAMP complex"/>
    <property type="evidence" value="ECO:0007669"/>
    <property type="project" value="TreeGrafter"/>
</dbReference>
<dbReference type="InterPro" id="IPR002058">
    <property type="entry name" value="PAP_assoc"/>
</dbReference>
<evidence type="ECO:0000259" key="4">
    <source>
        <dbReference type="Pfam" id="PF03828"/>
    </source>
</evidence>
<dbReference type="SUPFAM" id="SSF81631">
    <property type="entry name" value="PAP/OAS1 substrate-binding domain"/>
    <property type="match status" value="1"/>
</dbReference>
<dbReference type="GO" id="GO:0003729">
    <property type="term" value="F:mRNA binding"/>
    <property type="evidence" value="ECO:0007669"/>
    <property type="project" value="TreeGrafter"/>
</dbReference>
<dbReference type="GO" id="GO:0031123">
    <property type="term" value="P:RNA 3'-end processing"/>
    <property type="evidence" value="ECO:0007669"/>
    <property type="project" value="TreeGrafter"/>
</dbReference>
<feature type="region of interest" description="Disordered" evidence="3">
    <location>
        <begin position="269"/>
        <end position="304"/>
    </location>
</feature>
<sequence>MTDKETGLRVDISFNMMNSVLAAVMVQEYMRDYPYLPYLVFVLKQFLLQRCLNEVWTGGLSSYALILMVVRFLQQTVPQNGSLSKVNLGTLLLEFFELYGRHFNYSKTAIRVADGGEYVRKELVLQNMVHSVRPSILCIEDPLCPGNDVGRRSYQALLVKEAFAYAYVVLSSAVLPQYRSLHSHKDISILGRIIRISKETVACRQRIHSLGRRLLAANWLNAGLSYTPLMYTNAGAVSIALQGPLTALSNHSLPVTSEFQPPLMQTAFAPQRSSSGGLENDSKTEPPSSETRQSVTKSSSARDLMDEDAAVTKAQENPGECTVLAEDFASLMGSEHTELQVIQRHNCATPSVCNLEQEDCKRRCLRAQLPLNVEHSKTHESPRHISDLVTDSVAHKLDNIPPTAGGANTSKSMESNASATVFIPGRSRKQTVASTRQQPVHSSPGVLGGQFACYNNNNSTSNVSFAQRRHATASRRSK</sequence>
<comment type="caution">
    <text evidence="5">The sequence shown here is derived from an EMBL/GenBank/DDBJ whole genome shotgun (WGS) entry which is preliminary data.</text>
</comment>
<evidence type="ECO:0000256" key="2">
    <source>
        <dbReference type="ARBA" id="ARBA00022842"/>
    </source>
</evidence>
<dbReference type="OrthoDB" id="273917at2759"/>
<feature type="region of interest" description="Disordered" evidence="3">
    <location>
        <begin position="424"/>
        <end position="448"/>
    </location>
</feature>
<dbReference type="AlphaFoldDB" id="A0A8S9YL76"/>
<dbReference type="EMBL" id="JTDE01021151">
    <property type="protein sequence ID" value="KAF7233324.1"/>
    <property type="molecule type" value="Genomic_DNA"/>
</dbReference>
<evidence type="ECO:0000313" key="5">
    <source>
        <dbReference type="EMBL" id="KAF7233324.1"/>
    </source>
</evidence>
<dbReference type="GO" id="GO:0005730">
    <property type="term" value="C:nucleolus"/>
    <property type="evidence" value="ECO:0007669"/>
    <property type="project" value="TreeGrafter"/>
</dbReference>
<feature type="region of interest" description="Disordered" evidence="3">
    <location>
        <begin position="459"/>
        <end position="478"/>
    </location>
</feature>
<dbReference type="Pfam" id="PF03828">
    <property type="entry name" value="PAP_assoc"/>
    <property type="match status" value="1"/>
</dbReference>
<feature type="compositionally biased region" description="Basic residues" evidence="3">
    <location>
        <begin position="467"/>
        <end position="478"/>
    </location>
</feature>
<protein>
    <recommendedName>
        <fullName evidence="4">PAP-associated domain-containing protein</fullName>
    </recommendedName>
</protein>
<feature type="compositionally biased region" description="Polar residues" evidence="3">
    <location>
        <begin position="430"/>
        <end position="441"/>
    </location>
</feature>
<accession>A0A8S9YL76</accession>
<evidence type="ECO:0000256" key="1">
    <source>
        <dbReference type="ARBA" id="ARBA00022723"/>
    </source>
</evidence>
<keyword evidence="1" id="KW-0479">Metal-binding</keyword>
<organism evidence="5 6">
    <name type="scientific">Paragonimus skrjabini miyazakii</name>
    <dbReference type="NCBI Taxonomy" id="59628"/>
    <lineage>
        <taxon>Eukaryota</taxon>
        <taxon>Metazoa</taxon>
        <taxon>Spiralia</taxon>
        <taxon>Lophotrochozoa</taxon>
        <taxon>Platyhelminthes</taxon>
        <taxon>Trematoda</taxon>
        <taxon>Digenea</taxon>
        <taxon>Plagiorchiida</taxon>
        <taxon>Troglotremata</taxon>
        <taxon>Troglotrematidae</taxon>
        <taxon>Paragonimus</taxon>
    </lineage>
</organism>
<evidence type="ECO:0000256" key="3">
    <source>
        <dbReference type="SAM" id="MobiDB-lite"/>
    </source>
</evidence>
<dbReference type="GO" id="GO:0043634">
    <property type="term" value="P:polyadenylation-dependent ncRNA catabolic process"/>
    <property type="evidence" value="ECO:0007669"/>
    <property type="project" value="TreeGrafter"/>
</dbReference>
<proteinExistence type="predicted"/>
<keyword evidence="2" id="KW-0460">Magnesium</keyword>
<dbReference type="PANTHER" id="PTHR23092:SF15">
    <property type="entry name" value="INACTIVE NON-CANONICAL POLY(A) RNA POLYMERASE PROTEIN TRF4-2-RELATED"/>
    <property type="match status" value="1"/>
</dbReference>
<dbReference type="FunFam" id="1.10.1410.10:FF:000003">
    <property type="entry name" value="non-canonical poly(A) RNA polymerase PAPD7"/>
    <property type="match status" value="1"/>
</dbReference>
<keyword evidence="6" id="KW-1185">Reference proteome</keyword>
<name>A0A8S9YL76_9TREM</name>
<feature type="domain" description="PAP-associated" evidence="4">
    <location>
        <begin position="87"/>
        <end position="147"/>
    </location>
</feature>
<feature type="compositionally biased region" description="Polar residues" evidence="3">
    <location>
        <begin position="285"/>
        <end position="301"/>
    </location>
</feature>
<dbReference type="Proteomes" id="UP000822476">
    <property type="component" value="Unassembled WGS sequence"/>
</dbReference>
<gene>
    <name evidence="5" type="ORF">EG68_11643</name>
</gene>